<dbReference type="GO" id="GO:0005681">
    <property type="term" value="C:spliceosomal complex"/>
    <property type="evidence" value="ECO:0007669"/>
    <property type="project" value="UniProtKB-KW"/>
</dbReference>
<evidence type="ECO:0000256" key="5">
    <source>
        <dbReference type="ARBA" id="ARBA00023187"/>
    </source>
</evidence>
<evidence type="ECO:0000256" key="4">
    <source>
        <dbReference type="ARBA" id="ARBA00022728"/>
    </source>
</evidence>
<name>A0A1Q3A935_ZYGRO</name>
<dbReference type="EMBL" id="BDGX01000033">
    <property type="protein sequence ID" value="GAV52236.1"/>
    <property type="molecule type" value="Genomic_DNA"/>
</dbReference>
<evidence type="ECO:0000256" key="8">
    <source>
        <dbReference type="SAM" id="MobiDB-lite"/>
    </source>
</evidence>
<organism evidence="9 10">
    <name type="scientific">Zygosaccharomyces rouxii</name>
    <dbReference type="NCBI Taxonomy" id="4956"/>
    <lineage>
        <taxon>Eukaryota</taxon>
        <taxon>Fungi</taxon>
        <taxon>Dikarya</taxon>
        <taxon>Ascomycota</taxon>
        <taxon>Saccharomycotina</taxon>
        <taxon>Saccharomycetes</taxon>
        <taxon>Saccharomycetales</taxon>
        <taxon>Saccharomycetaceae</taxon>
        <taxon>Zygosaccharomyces</taxon>
    </lineage>
</organism>
<protein>
    <recommendedName>
        <fullName evidence="7">Pre-mRNA-splicing factor 38</fullName>
    </recommendedName>
</protein>
<keyword evidence="5 7" id="KW-0508">mRNA splicing</keyword>
<dbReference type="InterPro" id="IPR005037">
    <property type="entry name" value="PRP38"/>
</dbReference>
<keyword evidence="4 7" id="KW-0747">Spliceosome</keyword>
<keyword evidence="6 7" id="KW-0539">Nucleus</keyword>
<evidence type="ECO:0000256" key="3">
    <source>
        <dbReference type="ARBA" id="ARBA00022664"/>
    </source>
</evidence>
<dbReference type="GO" id="GO:0000398">
    <property type="term" value="P:mRNA splicing, via spliceosome"/>
    <property type="evidence" value="ECO:0007669"/>
    <property type="project" value="UniProtKB-UniRule"/>
</dbReference>
<dbReference type="PANTHER" id="PTHR23142">
    <property type="entry name" value="PRE-MRNA-SPLICING FACTOR 38A-RELATED"/>
    <property type="match status" value="1"/>
</dbReference>
<sequence>MQHFINRKVTTASTRIENMPQEFHVESFLSPKQLNHQSVSLVIPRILRDRIHNAMYYRVNLNTASLRGDTMICLSKVLVRDLGALKDGAVNQVNMLGGVEFQCLLMKLVEIKPTLDQLTTMLQDDENFNNKYIVGLILTYLRVQYYYLPVEDPWARKCQSLFRQYYNDYRKLKSVQLDQDCWSKSQTINVDILHTDELVDWLLTKDDIWGIPLGKCQWTEIHEDDDDDDDDSESTSDDYDEQEENEED</sequence>
<feature type="compositionally biased region" description="Acidic residues" evidence="8">
    <location>
        <begin position="222"/>
        <end position="248"/>
    </location>
</feature>
<keyword evidence="3 7" id="KW-0507">mRNA processing</keyword>
<evidence type="ECO:0000313" key="9">
    <source>
        <dbReference type="EMBL" id="GAV52236.1"/>
    </source>
</evidence>
<evidence type="ECO:0000256" key="6">
    <source>
        <dbReference type="ARBA" id="ARBA00023242"/>
    </source>
</evidence>
<feature type="region of interest" description="Disordered" evidence="8">
    <location>
        <begin position="221"/>
        <end position="248"/>
    </location>
</feature>
<evidence type="ECO:0000256" key="7">
    <source>
        <dbReference type="RuleBase" id="RU367025"/>
    </source>
</evidence>
<evidence type="ECO:0000256" key="2">
    <source>
        <dbReference type="ARBA" id="ARBA00006164"/>
    </source>
</evidence>
<proteinExistence type="inferred from homology"/>
<comment type="subcellular location">
    <subcellularLocation>
        <location evidence="1 7">Nucleus</location>
    </subcellularLocation>
</comment>
<dbReference type="AlphaFoldDB" id="A0A1Q3A935"/>
<reference evidence="9 10" key="1">
    <citation type="submission" date="2016-08" db="EMBL/GenBank/DDBJ databases">
        <title>Draft genome sequence of allopolyploid Zygosaccharomyces rouxii.</title>
        <authorList>
            <person name="Watanabe J."/>
            <person name="Uehara K."/>
            <person name="Mogi Y."/>
            <person name="Tsukioka Y."/>
        </authorList>
    </citation>
    <scope>NUCLEOTIDE SEQUENCE [LARGE SCALE GENOMIC DNA]</scope>
    <source>
        <strain evidence="9 10">NBRC 110957</strain>
    </source>
</reference>
<comment type="function">
    <text evidence="7">Required for pre-mRNA splicing.</text>
</comment>
<dbReference type="Pfam" id="PF03371">
    <property type="entry name" value="PRP38"/>
    <property type="match status" value="1"/>
</dbReference>
<accession>A0A1Q3A935</accession>
<comment type="similarity">
    <text evidence="2 7">Belongs to the PRP38 family.</text>
</comment>
<evidence type="ECO:0000313" key="10">
    <source>
        <dbReference type="Proteomes" id="UP000187013"/>
    </source>
</evidence>
<comment type="caution">
    <text evidence="9">The sequence shown here is derived from an EMBL/GenBank/DDBJ whole genome shotgun (WGS) entry which is preliminary data.</text>
</comment>
<evidence type="ECO:0000256" key="1">
    <source>
        <dbReference type="ARBA" id="ARBA00004123"/>
    </source>
</evidence>
<gene>
    <name evidence="9" type="ORF">ZYGR_0AG02270</name>
</gene>
<dbReference type="Proteomes" id="UP000187013">
    <property type="component" value="Unassembled WGS sequence"/>
</dbReference>
<dbReference type="OrthoDB" id="190958at2759"/>